<evidence type="ECO:0000256" key="4">
    <source>
        <dbReference type="ARBA" id="ARBA00023235"/>
    </source>
</evidence>
<feature type="chain" id="PRO_5005668055" description="peptidylprolyl isomerase" evidence="8">
    <location>
        <begin position="23"/>
        <end position="163"/>
    </location>
</feature>
<feature type="region of interest" description="Disordered" evidence="7">
    <location>
        <begin position="136"/>
        <end position="163"/>
    </location>
</feature>
<dbReference type="PROSITE" id="PS50059">
    <property type="entry name" value="FKBP_PPIASE"/>
    <property type="match status" value="1"/>
</dbReference>
<dbReference type="SUPFAM" id="SSF54534">
    <property type="entry name" value="FKBP-like"/>
    <property type="match status" value="1"/>
</dbReference>
<dbReference type="PANTHER" id="PTHR45779">
    <property type="entry name" value="PEPTIDYLPROLYL ISOMERASE"/>
    <property type="match status" value="1"/>
</dbReference>
<proteinExistence type="inferred from homology"/>
<reference evidence="10 11" key="1">
    <citation type="journal article" date="2009" name="Nature">
        <title>Evolution of pathogenicity and sexual reproduction in eight Candida genomes.</title>
        <authorList>
            <person name="Butler G."/>
            <person name="Rasmussen M.D."/>
            <person name="Lin M.F."/>
            <person name="Santos M.A."/>
            <person name="Sakthikumar S."/>
            <person name="Munro C.A."/>
            <person name="Rheinbay E."/>
            <person name="Grabherr M."/>
            <person name="Forche A."/>
            <person name="Reedy J.L."/>
            <person name="Agrafioti I."/>
            <person name="Arnaud M.B."/>
            <person name="Bates S."/>
            <person name="Brown A.J."/>
            <person name="Brunke S."/>
            <person name="Costanzo M.C."/>
            <person name="Fitzpatrick D.A."/>
            <person name="de Groot P.W."/>
            <person name="Harris D."/>
            <person name="Hoyer L.L."/>
            <person name="Hube B."/>
            <person name="Klis F.M."/>
            <person name="Kodira C."/>
            <person name="Lennard N."/>
            <person name="Logue M.E."/>
            <person name="Martin R."/>
            <person name="Neiman A.M."/>
            <person name="Nikolaou E."/>
            <person name="Quail M.A."/>
            <person name="Quinn J."/>
            <person name="Santos M.C."/>
            <person name="Schmitzberger F.F."/>
            <person name="Sherlock G."/>
            <person name="Shah P."/>
            <person name="Silverstein K.A."/>
            <person name="Skrzypek M.S."/>
            <person name="Soll D."/>
            <person name="Staggs R."/>
            <person name="Stansfield I."/>
            <person name="Stumpf M.P."/>
            <person name="Sudbery P.E."/>
            <person name="Srikantha T."/>
            <person name="Zeng Q."/>
            <person name="Berman J."/>
            <person name="Berriman M."/>
            <person name="Heitman J."/>
            <person name="Gow N.A."/>
            <person name="Lorenz M.C."/>
            <person name="Birren B.W."/>
            <person name="Kellis M."/>
            <person name="Cuomo C.A."/>
        </authorList>
    </citation>
    <scope>NUCLEOTIDE SEQUENCE [LARGE SCALE GENOMIC DNA]</scope>
    <source>
        <strain evidence="10 11">WO-1</strain>
    </source>
</reference>
<name>C4YG11_CANAW</name>
<keyword evidence="4 6" id="KW-0413">Isomerase</keyword>
<sequence>MKVSFISLATIVLSQLFPSVSATASPDELKIRILKSVECKRKTKSGDFISVHYSGKLEADGKEFDSSYSRGTPLPFNLGGKQVITCWDEGLLDMCIGEKRELWCHPNVAYGSQGIGPIPPNAALIFTAELIDIAGVDKEEQEEEKEEEEEEEEEEKVVNKDEL</sequence>
<comment type="catalytic activity">
    <reaction evidence="1 6">
        <text>[protein]-peptidylproline (omega=180) = [protein]-peptidylproline (omega=0)</text>
        <dbReference type="Rhea" id="RHEA:16237"/>
        <dbReference type="Rhea" id="RHEA-COMP:10747"/>
        <dbReference type="Rhea" id="RHEA-COMP:10748"/>
        <dbReference type="ChEBI" id="CHEBI:83833"/>
        <dbReference type="ChEBI" id="CHEBI:83834"/>
        <dbReference type="EC" id="5.2.1.8"/>
    </reaction>
</comment>
<dbReference type="EC" id="5.2.1.8" evidence="2 6"/>
<evidence type="ECO:0000256" key="1">
    <source>
        <dbReference type="ARBA" id="ARBA00000971"/>
    </source>
</evidence>
<dbReference type="OMA" id="KPASCEI"/>
<dbReference type="GO" id="GO:0005783">
    <property type="term" value="C:endoplasmic reticulum"/>
    <property type="evidence" value="ECO:0007669"/>
    <property type="project" value="TreeGrafter"/>
</dbReference>
<evidence type="ECO:0000256" key="6">
    <source>
        <dbReference type="PROSITE-ProRule" id="PRU00277"/>
    </source>
</evidence>
<evidence type="ECO:0000256" key="5">
    <source>
        <dbReference type="ARBA" id="ARBA00024206"/>
    </source>
</evidence>
<dbReference type="OrthoDB" id="1902587at2759"/>
<gene>
    <name evidence="10" type="ORF">CAWG_00124</name>
</gene>
<keyword evidence="11" id="KW-1185">Reference proteome</keyword>
<comment type="similarity">
    <text evidence="5">Belongs to the FKBP-type PPIase family. FKBP2 subfamily.</text>
</comment>
<dbReference type="EMBL" id="CH672346">
    <property type="protein sequence ID" value="EEQ41935.1"/>
    <property type="molecule type" value="Genomic_DNA"/>
</dbReference>
<evidence type="ECO:0000256" key="3">
    <source>
        <dbReference type="ARBA" id="ARBA00023110"/>
    </source>
</evidence>
<organism evidence="10 11">
    <name type="scientific">Candida albicans (strain WO-1)</name>
    <name type="common">Yeast</name>
    <dbReference type="NCBI Taxonomy" id="294748"/>
    <lineage>
        <taxon>Eukaryota</taxon>
        <taxon>Fungi</taxon>
        <taxon>Dikarya</taxon>
        <taxon>Ascomycota</taxon>
        <taxon>Saccharomycotina</taxon>
        <taxon>Pichiomycetes</taxon>
        <taxon>Debaryomycetaceae</taxon>
        <taxon>Candida/Lodderomyces clade</taxon>
        <taxon>Candida</taxon>
    </lineage>
</organism>
<evidence type="ECO:0000256" key="7">
    <source>
        <dbReference type="SAM" id="MobiDB-lite"/>
    </source>
</evidence>
<dbReference type="InterPro" id="IPR044609">
    <property type="entry name" value="FKBP2/11"/>
</dbReference>
<evidence type="ECO:0000256" key="8">
    <source>
        <dbReference type="SAM" id="SignalP"/>
    </source>
</evidence>
<dbReference type="AlphaFoldDB" id="C4YG11"/>
<protein>
    <recommendedName>
        <fullName evidence="2 6">peptidylprolyl isomerase</fullName>
        <ecNumber evidence="2 6">5.2.1.8</ecNumber>
    </recommendedName>
</protein>
<accession>C4YG11</accession>
<dbReference type="PANTHER" id="PTHR45779:SF7">
    <property type="entry name" value="PEPTIDYLPROLYL ISOMERASE"/>
    <property type="match status" value="1"/>
</dbReference>
<dbReference type="GO" id="GO:0003755">
    <property type="term" value="F:peptidyl-prolyl cis-trans isomerase activity"/>
    <property type="evidence" value="ECO:0007669"/>
    <property type="project" value="UniProtKB-KW"/>
</dbReference>
<evidence type="ECO:0000313" key="10">
    <source>
        <dbReference type="EMBL" id="EEQ41935.1"/>
    </source>
</evidence>
<dbReference type="Proteomes" id="UP000001429">
    <property type="component" value="Chromosome 1"/>
</dbReference>
<dbReference type="InterPro" id="IPR001179">
    <property type="entry name" value="PPIase_FKBP_dom"/>
</dbReference>
<evidence type="ECO:0000313" key="11">
    <source>
        <dbReference type="Proteomes" id="UP000001429"/>
    </source>
</evidence>
<evidence type="ECO:0000259" key="9">
    <source>
        <dbReference type="PROSITE" id="PS50059"/>
    </source>
</evidence>
<dbReference type="Gene3D" id="3.10.50.40">
    <property type="match status" value="1"/>
</dbReference>
<dbReference type="PaxDb" id="5476-C4YG11"/>
<dbReference type="FunFam" id="3.10.50.40:FF:000006">
    <property type="entry name" value="Peptidyl-prolyl cis-trans isomerase"/>
    <property type="match status" value="1"/>
</dbReference>
<feature type="signal peptide" evidence="8">
    <location>
        <begin position="1"/>
        <end position="22"/>
    </location>
</feature>
<keyword evidence="8" id="KW-0732">Signal</keyword>
<feature type="compositionally biased region" description="Acidic residues" evidence="7">
    <location>
        <begin position="139"/>
        <end position="155"/>
    </location>
</feature>
<dbReference type="InterPro" id="IPR046357">
    <property type="entry name" value="PPIase_dom_sf"/>
</dbReference>
<feature type="domain" description="PPIase FKBP-type" evidence="9">
    <location>
        <begin position="46"/>
        <end position="134"/>
    </location>
</feature>
<dbReference type="VEuPathDB" id="FungiDB:CAWG_00124"/>
<dbReference type="Pfam" id="PF00254">
    <property type="entry name" value="FKBP_C"/>
    <property type="match status" value="1"/>
</dbReference>
<dbReference type="HOGENOM" id="CLU_013615_8_1_1"/>
<keyword evidence="3 6" id="KW-0697">Rotamase</keyword>
<evidence type="ECO:0000256" key="2">
    <source>
        <dbReference type="ARBA" id="ARBA00013194"/>
    </source>
</evidence>